<dbReference type="RefSeq" id="WP_209645423.1">
    <property type="nucleotide sequence ID" value="NZ_JAGINW010000001.1"/>
</dbReference>
<sequence>MPVFSAEPAAEQARACHSLIRPLPSGLDVTTLRTNLDTLAKRYPVLGRAQLFGETLNVQSADAIAGARRAREARRAVNGTSVVARIVALGYADGAADLVIVAHRRFVDRRALDQLATALLDPAHPVDPAEPESDVDDRLPAVPWGLGNPARAGRTGTVAVTTTAATADAVPLLVASTAVVLARYGATERPEFALITADPATASRKRSVALQVEDSLPVVDLIKAAVGAGDALSSTAAVGLVVTTSRTGDTYQPALAPIFPVMLVWECSGDGTLSGVLHYDEGAVHPVIADQFARHIGRVVDVLGRTPVAGVVGDIELVDSAEAATIVAAGRTPAKQDVTVRPIHEVFRSLAAAQPDAPALSDSDRILTYAELDQQSDAVANALRSRGVAPGDRVGVCLGRDAGLVIVLLGVLKTGAAYVPMDAGYPAERLAYTVTDAGVRLVISTSTEFPAVDGVTVLHPDMLSTVDTSEPGEPVTADADDLAYVIYTSGSTGRPKGVAVPHRNVGMLLAATTDEMKLGPSDTWTLFHSSAFDFSVWEIWGALLTGGRLIVVPYFSARDPEEFHNLLVRQRVTVLSQTPSAFAAFKDVDSRSPAGLAVRLVVFGGESLDTRVLRDWFRRHPHTRCRVVNMFGITETTVHVTSRTVTPVDASTGSRSVGRALPGWSVSVRDARGRVQPFGVPGEIYVGGAGVASHYLNSAELTASRFVHDSVTGERVYRSGDLGRLHQEGSLDHLGRIDSQVKVRGFRIELDEIRSVMLTDENVIAAVVVLADDGDAADVRLDAYLVPNSPSASIADIRRRVARYLPDHMVPATFTLVAELPLTVNGKVDVARLKTAARMPRTTAAPPSDPVLRVWREILGEHVGPHDDFFSSGGNSLLAVRLSGALRRAGLPAVSLRELYVHSTPAEVSKLLAVPAQSEIGGRVRAAWADALGVRAEEIGLDQDLYEIGGTSLAAMRVAVALSDLVTLRDVMRCSRLAQLTAVAEQGTSTQDSRVLVPLTDEIADPVATVVLLPYAGGNAVHFKPVSDAIARLDSRLAVAAAELPGHTPGSTMDDLRNLTETAEEIAAEIARTVTGPVVLWGHCNGSPLALEIARLLTEREHVVRHLFLAAMLVGTTEEIKETLRETETLTFDGIRQYLAEWTGNADLDGIGSGYEDLVTRAFRHDALCANEFLLAGRESGDWRPLTTPCTVVMASDDKLTTGYQTRYREWELYVQHPLLRDIEGGGHYFTRTRPDKVAELIVSAATQQETR</sequence>
<evidence type="ECO:0000256" key="3">
    <source>
        <dbReference type="ARBA" id="ARBA00022553"/>
    </source>
</evidence>
<dbReference type="InterPro" id="IPR042099">
    <property type="entry name" value="ANL_N_sf"/>
</dbReference>
<dbReference type="InterPro" id="IPR020459">
    <property type="entry name" value="AMP-binding"/>
</dbReference>
<dbReference type="PROSITE" id="PS50075">
    <property type="entry name" value="CARRIER"/>
    <property type="match status" value="1"/>
</dbReference>
<protein>
    <submittedName>
        <fullName evidence="5">Amino acid adenylation domain-containing protein</fullName>
    </submittedName>
</protein>
<dbReference type="InterPro" id="IPR000873">
    <property type="entry name" value="AMP-dep_synth/lig_dom"/>
</dbReference>
<dbReference type="SUPFAM" id="SSF53474">
    <property type="entry name" value="alpha/beta-Hydrolases"/>
    <property type="match status" value="1"/>
</dbReference>
<dbReference type="InterPro" id="IPR020845">
    <property type="entry name" value="AMP-binding_CS"/>
</dbReference>
<dbReference type="PROSITE" id="PS00455">
    <property type="entry name" value="AMP_BINDING"/>
    <property type="match status" value="1"/>
</dbReference>
<organism evidence="5 6">
    <name type="scientific">Kibdelosporangium banguiense</name>
    <dbReference type="NCBI Taxonomy" id="1365924"/>
    <lineage>
        <taxon>Bacteria</taxon>
        <taxon>Bacillati</taxon>
        <taxon>Actinomycetota</taxon>
        <taxon>Actinomycetes</taxon>
        <taxon>Pseudonocardiales</taxon>
        <taxon>Pseudonocardiaceae</taxon>
        <taxon>Kibdelosporangium</taxon>
    </lineage>
</organism>
<dbReference type="Proteomes" id="UP001519332">
    <property type="component" value="Unassembled WGS sequence"/>
</dbReference>
<dbReference type="SUPFAM" id="SSF56801">
    <property type="entry name" value="Acetyl-CoA synthetase-like"/>
    <property type="match status" value="1"/>
</dbReference>
<dbReference type="EMBL" id="JAGINW010000001">
    <property type="protein sequence ID" value="MBP2328429.1"/>
    <property type="molecule type" value="Genomic_DNA"/>
</dbReference>
<evidence type="ECO:0000313" key="6">
    <source>
        <dbReference type="Proteomes" id="UP001519332"/>
    </source>
</evidence>
<evidence type="ECO:0000313" key="5">
    <source>
        <dbReference type="EMBL" id="MBP2328429.1"/>
    </source>
</evidence>
<dbReference type="Gene3D" id="3.40.50.12780">
    <property type="entry name" value="N-terminal domain of ligase-like"/>
    <property type="match status" value="1"/>
</dbReference>
<accession>A0ABS4TVJ9</accession>
<dbReference type="Pfam" id="PF00975">
    <property type="entry name" value="Thioesterase"/>
    <property type="match status" value="1"/>
</dbReference>
<feature type="domain" description="Carrier" evidence="4">
    <location>
        <begin position="842"/>
        <end position="916"/>
    </location>
</feature>
<dbReference type="PANTHER" id="PTHR45527">
    <property type="entry name" value="NONRIBOSOMAL PEPTIDE SYNTHETASE"/>
    <property type="match status" value="1"/>
</dbReference>
<dbReference type="InterPro" id="IPR036736">
    <property type="entry name" value="ACP-like_sf"/>
</dbReference>
<dbReference type="CDD" id="cd17643">
    <property type="entry name" value="A_NRPS_Cytc1-like"/>
    <property type="match status" value="1"/>
</dbReference>
<evidence type="ECO:0000259" key="4">
    <source>
        <dbReference type="PROSITE" id="PS50075"/>
    </source>
</evidence>
<dbReference type="InterPro" id="IPR009081">
    <property type="entry name" value="PP-bd_ACP"/>
</dbReference>
<dbReference type="PRINTS" id="PR00154">
    <property type="entry name" value="AMPBINDING"/>
</dbReference>
<dbReference type="Gene3D" id="1.10.1200.10">
    <property type="entry name" value="ACP-like"/>
    <property type="match status" value="2"/>
</dbReference>
<dbReference type="InterPro" id="IPR001031">
    <property type="entry name" value="Thioesterase"/>
</dbReference>
<dbReference type="InterPro" id="IPR029058">
    <property type="entry name" value="AB_hydrolase_fold"/>
</dbReference>
<dbReference type="Pfam" id="PF00550">
    <property type="entry name" value="PP-binding"/>
    <property type="match status" value="2"/>
</dbReference>
<dbReference type="NCBIfam" id="TIGR01733">
    <property type="entry name" value="AA-adenyl-dom"/>
    <property type="match status" value="1"/>
</dbReference>
<comment type="cofactor">
    <cofactor evidence="1">
        <name>pantetheine 4'-phosphate</name>
        <dbReference type="ChEBI" id="CHEBI:47942"/>
    </cofactor>
</comment>
<dbReference type="PROSITE" id="PS00012">
    <property type="entry name" value="PHOSPHOPANTETHEINE"/>
    <property type="match status" value="1"/>
</dbReference>
<evidence type="ECO:0000256" key="1">
    <source>
        <dbReference type="ARBA" id="ARBA00001957"/>
    </source>
</evidence>
<dbReference type="Gene3D" id="3.40.50.1820">
    <property type="entry name" value="alpha/beta hydrolase"/>
    <property type="match status" value="1"/>
</dbReference>
<keyword evidence="6" id="KW-1185">Reference proteome</keyword>
<name>A0ABS4TVJ9_9PSEU</name>
<dbReference type="SUPFAM" id="SSF47336">
    <property type="entry name" value="ACP-like"/>
    <property type="match status" value="1"/>
</dbReference>
<evidence type="ECO:0000256" key="2">
    <source>
        <dbReference type="ARBA" id="ARBA00022450"/>
    </source>
</evidence>
<dbReference type="Pfam" id="PF00501">
    <property type="entry name" value="AMP-binding"/>
    <property type="match status" value="1"/>
</dbReference>
<dbReference type="InterPro" id="IPR006162">
    <property type="entry name" value="Ppantetheine_attach_site"/>
</dbReference>
<gene>
    <name evidence="5" type="ORF">JOF56_008814</name>
</gene>
<dbReference type="InterPro" id="IPR045851">
    <property type="entry name" value="AMP-bd_C_sf"/>
</dbReference>
<dbReference type="PANTHER" id="PTHR45527:SF1">
    <property type="entry name" value="FATTY ACID SYNTHASE"/>
    <property type="match status" value="1"/>
</dbReference>
<reference evidence="5 6" key="1">
    <citation type="submission" date="2021-03" db="EMBL/GenBank/DDBJ databases">
        <title>Sequencing the genomes of 1000 actinobacteria strains.</title>
        <authorList>
            <person name="Klenk H.-P."/>
        </authorList>
    </citation>
    <scope>NUCLEOTIDE SEQUENCE [LARGE SCALE GENOMIC DNA]</scope>
    <source>
        <strain evidence="5 6">DSM 46670</strain>
    </source>
</reference>
<keyword evidence="2" id="KW-0596">Phosphopantetheine</keyword>
<proteinExistence type="predicted"/>
<keyword evidence="3" id="KW-0597">Phosphoprotein</keyword>
<dbReference type="Gene3D" id="3.30.300.30">
    <property type="match status" value="1"/>
</dbReference>
<comment type="caution">
    <text evidence="5">The sequence shown here is derived from an EMBL/GenBank/DDBJ whole genome shotgun (WGS) entry which is preliminary data.</text>
</comment>
<dbReference type="InterPro" id="IPR010071">
    <property type="entry name" value="AA_adenyl_dom"/>
</dbReference>